<evidence type="ECO:0000256" key="10">
    <source>
        <dbReference type="ARBA" id="ARBA00023145"/>
    </source>
</evidence>
<comment type="subcellular location">
    <subcellularLocation>
        <location evidence="1 13">Secreted</location>
    </subcellularLocation>
</comment>
<dbReference type="GO" id="GO:0006508">
    <property type="term" value="P:proteolysis"/>
    <property type="evidence" value="ECO:0007669"/>
    <property type="project" value="UniProtKB-KW"/>
</dbReference>
<keyword evidence="9 13" id="KW-0482">Metalloprotease</keyword>
<protein>
    <recommendedName>
        <fullName evidence="13">Extracellular metalloproteinase</fullName>
        <ecNumber evidence="13">3.4.24.-</ecNumber>
    </recommendedName>
    <alternativeName>
        <fullName evidence="13">Fungalysin</fullName>
    </alternativeName>
</protein>
<evidence type="ECO:0000256" key="6">
    <source>
        <dbReference type="ARBA" id="ARBA00022729"/>
    </source>
</evidence>
<evidence type="ECO:0000256" key="11">
    <source>
        <dbReference type="PIRSR" id="PIRSR601842-1"/>
    </source>
</evidence>
<dbReference type="GO" id="GO:0005615">
    <property type="term" value="C:extracellular space"/>
    <property type="evidence" value="ECO:0007669"/>
    <property type="project" value="InterPro"/>
</dbReference>
<evidence type="ECO:0000256" key="8">
    <source>
        <dbReference type="ARBA" id="ARBA00022833"/>
    </source>
</evidence>
<dbReference type="PRINTS" id="PR00999">
    <property type="entry name" value="FUNGALYSIN"/>
</dbReference>
<evidence type="ECO:0000256" key="3">
    <source>
        <dbReference type="ARBA" id="ARBA00022525"/>
    </source>
</evidence>
<dbReference type="Gene3D" id="1.10.390.10">
    <property type="entry name" value="Neutral Protease Domain 2"/>
    <property type="match status" value="1"/>
</dbReference>
<evidence type="ECO:0000256" key="7">
    <source>
        <dbReference type="ARBA" id="ARBA00022801"/>
    </source>
</evidence>
<keyword evidence="5 12" id="KW-0479">Metal-binding</keyword>
<dbReference type="Proteomes" id="UP000663827">
    <property type="component" value="Unassembled WGS sequence"/>
</dbReference>
<dbReference type="InterPro" id="IPR050371">
    <property type="entry name" value="Fungal_virulence_M36"/>
</dbReference>
<dbReference type="SUPFAM" id="SSF55486">
    <property type="entry name" value="Metalloproteases ('zincins'), catalytic domain"/>
    <property type="match status" value="1"/>
</dbReference>
<evidence type="ECO:0000313" key="16">
    <source>
        <dbReference type="Proteomes" id="UP000663827"/>
    </source>
</evidence>
<dbReference type="InterPro" id="IPR011096">
    <property type="entry name" value="FTP_domain"/>
</dbReference>
<comment type="similarity">
    <text evidence="2 13">Belongs to the peptidase M36 family.</text>
</comment>
<dbReference type="EMBL" id="CAJNJQ010000722">
    <property type="protein sequence ID" value="CAE7096204.1"/>
    <property type="molecule type" value="Genomic_DNA"/>
</dbReference>
<keyword evidence="10 13" id="KW-0865">Zymogen</keyword>
<reference evidence="15" key="1">
    <citation type="submission" date="2021-01" db="EMBL/GenBank/DDBJ databases">
        <authorList>
            <person name="Kaushik A."/>
        </authorList>
    </citation>
    <scope>NUCLEOTIDE SEQUENCE</scope>
    <source>
        <strain evidence="15">AG5</strain>
    </source>
</reference>
<dbReference type="GO" id="GO:0004222">
    <property type="term" value="F:metalloendopeptidase activity"/>
    <property type="evidence" value="ECO:0007669"/>
    <property type="project" value="InterPro"/>
</dbReference>
<dbReference type="InterPro" id="IPR027268">
    <property type="entry name" value="Peptidase_M4/M1_CTD_sf"/>
</dbReference>
<dbReference type="InterPro" id="IPR001842">
    <property type="entry name" value="Peptidase_M36"/>
</dbReference>
<feature type="signal peptide" evidence="13">
    <location>
        <begin position="1"/>
        <end position="20"/>
    </location>
</feature>
<dbReference type="PANTHER" id="PTHR33478">
    <property type="entry name" value="EXTRACELLULAR METALLOPROTEINASE MEP"/>
    <property type="match status" value="1"/>
</dbReference>
<gene>
    <name evidence="15" type="ORF">RDB_LOCUS36920</name>
</gene>
<evidence type="ECO:0000259" key="14">
    <source>
        <dbReference type="Pfam" id="PF07504"/>
    </source>
</evidence>
<feature type="chain" id="PRO_5034543030" description="Extracellular metalloproteinase" evidence="13">
    <location>
        <begin position="21"/>
        <end position="612"/>
    </location>
</feature>
<comment type="caution">
    <text evidence="15">The sequence shown here is derived from an EMBL/GenBank/DDBJ whole genome shotgun (WGS) entry which is preliminary data.</text>
</comment>
<accession>A0A8H3E095</accession>
<keyword evidence="7 13" id="KW-0378">Hydrolase</keyword>
<evidence type="ECO:0000256" key="2">
    <source>
        <dbReference type="ARBA" id="ARBA00006006"/>
    </source>
</evidence>
<evidence type="ECO:0000256" key="1">
    <source>
        <dbReference type="ARBA" id="ARBA00004613"/>
    </source>
</evidence>
<feature type="binding site" evidence="12">
    <location>
        <position position="449"/>
    </location>
    <ligand>
        <name>Zn(2+)</name>
        <dbReference type="ChEBI" id="CHEBI:29105"/>
        <note>catalytic</note>
    </ligand>
</feature>
<sequence length="612" mass="66531">MIPLIVPTTIALLLSTNAVAAPWNPVVRHTTHHSRSVGPNGAKASVYQPESIFETYGVDGKDHPLSKRAIRASPEEAAKSFLESKLGVGTDSLVHRTGHTDNSTNVSNVYFRQQFNGIQVANAVANVALKADKILSFGASFVKPSERTFIRASILPNTSPGSVGTTTPKFPKQDAIAKAEAVTGAKYNSFPVGLEYFAKDDDQIVLTHSVQVQNATTMESYLVYVDASNGEVVNVVDFTSKASYRVIPFTSQDPRDGFKSITDPYDPLSSPNGWHQHGTTVTTSTSGNNVISYDGSTAEASSQSSATNNYDYTFNPKAEPTVGPNVDVARVNAFYVANMVHDLTYRYGFTEASYNFQQNNNGLGGAQGDRVYISVQDPLFTNNAAFTTFPDGQPGMMRMFLWTYTSPQRDGALENDILIHEYGHGVSNRLTGGGTATCLQTTEARGLGEGWSDALADWVEQKNAADRDFTLGSYVNTSSIRSYPYSTNKTTNPRTYASLLDLDEEHSIGEVWALVWHEVYAALIRKYGFTPEKNNSDSTAGNVVAMHLFIDAMKLQPCNPTFISARDAVIQADANRYNGANKCLLWVAYAKRGLGYGATTAKVDSDTIPSEC</sequence>
<proteinExistence type="inferred from homology"/>
<feature type="binding site" evidence="12">
    <location>
        <position position="424"/>
    </location>
    <ligand>
        <name>Zn(2+)</name>
        <dbReference type="ChEBI" id="CHEBI:29105"/>
        <note>catalytic</note>
    </ligand>
</feature>
<keyword evidence="8 12" id="KW-0862">Zinc</keyword>
<dbReference type="PANTHER" id="PTHR33478:SF1">
    <property type="entry name" value="EXTRACELLULAR METALLOPROTEINASE MEP"/>
    <property type="match status" value="1"/>
</dbReference>
<keyword evidence="3 13" id="KW-0964">Secreted</keyword>
<evidence type="ECO:0000256" key="9">
    <source>
        <dbReference type="ARBA" id="ARBA00023049"/>
    </source>
</evidence>
<organism evidence="15 16">
    <name type="scientific">Rhizoctonia solani</name>
    <dbReference type="NCBI Taxonomy" id="456999"/>
    <lineage>
        <taxon>Eukaryota</taxon>
        <taxon>Fungi</taxon>
        <taxon>Dikarya</taxon>
        <taxon>Basidiomycota</taxon>
        <taxon>Agaricomycotina</taxon>
        <taxon>Agaricomycetes</taxon>
        <taxon>Cantharellales</taxon>
        <taxon>Ceratobasidiaceae</taxon>
        <taxon>Rhizoctonia</taxon>
    </lineage>
</organism>
<dbReference type="GO" id="GO:0008270">
    <property type="term" value="F:zinc ion binding"/>
    <property type="evidence" value="ECO:0007669"/>
    <property type="project" value="InterPro"/>
</dbReference>
<evidence type="ECO:0000256" key="4">
    <source>
        <dbReference type="ARBA" id="ARBA00022670"/>
    </source>
</evidence>
<feature type="binding site" evidence="12">
    <location>
        <position position="420"/>
    </location>
    <ligand>
        <name>Zn(2+)</name>
        <dbReference type="ChEBI" id="CHEBI:29105"/>
        <note>catalytic</note>
    </ligand>
</feature>
<dbReference type="EC" id="3.4.24.-" evidence="13"/>
<dbReference type="Pfam" id="PF02128">
    <property type="entry name" value="Peptidase_M36"/>
    <property type="match status" value="1"/>
</dbReference>
<evidence type="ECO:0000256" key="12">
    <source>
        <dbReference type="PIRSR" id="PIRSR601842-2"/>
    </source>
</evidence>
<dbReference type="CDD" id="cd09596">
    <property type="entry name" value="M36"/>
    <property type="match status" value="1"/>
</dbReference>
<dbReference type="Gene3D" id="3.10.170.10">
    <property type="match status" value="1"/>
</dbReference>
<feature type="active site" evidence="11">
    <location>
        <position position="421"/>
    </location>
</feature>
<feature type="domain" description="FTP" evidence="14">
    <location>
        <begin position="92"/>
        <end position="141"/>
    </location>
</feature>
<evidence type="ECO:0000256" key="5">
    <source>
        <dbReference type="ARBA" id="ARBA00022723"/>
    </source>
</evidence>
<comment type="cofactor">
    <cofactor evidence="12">
        <name>Zn(2+)</name>
        <dbReference type="ChEBI" id="CHEBI:29105"/>
    </cofactor>
    <text evidence="12">Binds 1 zinc ion per subunit.</text>
</comment>
<dbReference type="AlphaFoldDB" id="A0A8H3E095"/>
<dbReference type="Pfam" id="PF07504">
    <property type="entry name" value="FTP"/>
    <property type="match status" value="1"/>
</dbReference>
<evidence type="ECO:0000313" key="15">
    <source>
        <dbReference type="EMBL" id="CAE7096204.1"/>
    </source>
</evidence>
<keyword evidence="4 13" id="KW-0645">Protease</keyword>
<keyword evidence="6 13" id="KW-0732">Signal</keyword>
<evidence type="ECO:0000256" key="13">
    <source>
        <dbReference type="RuleBase" id="RU364017"/>
    </source>
</evidence>
<name>A0A8H3E095_9AGAM</name>